<dbReference type="AlphaFoldDB" id="A0A5H2WX31"/>
<feature type="domain" description="Cathepsin propeptide inhibitor" evidence="8">
    <location>
        <begin position="37"/>
        <end position="92"/>
    </location>
</feature>
<dbReference type="Pfam" id="PF00112">
    <property type="entry name" value="Peptidase_C1"/>
    <property type="match status" value="1"/>
</dbReference>
<dbReference type="Gene3D" id="3.90.70.10">
    <property type="entry name" value="Cysteine proteinases"/>
    <property type="match status" value="1"/>
</dbReference>
<evidence type="ECO:0000256" key="4">
    <source>
        <dbReference type="ARBA" id="ARBA00023145"/>
    </source>
</evidence>
<dbReference type="VEuPathDB" id="AmoebaDB:ACA1_322370"/>
<dbReference type="PANTHER" id="PTHR12411">
    <property type="entry name" value="CYSTEINE PROTEASE FAMILY C1-RELATED"/>
    <property type="match status" value="1"/>
</dbReference>
<evidence type="ECO:0000313" key="9">
    <source>
        <dbReference type="EMBL" id="BBJ29172.1"/>
    </source>
</evidence>
<dbReference type="InterPro" id="IPR038765">
    <property type="entry name" value="Papain-like_cys_pep_sf"/>
</dbReference>
<proteinExistence type="evidence at transcript level"/>
<dbReference type="GO" id="GO:0008234">
    <property type="term" value="F:cysteine-type peptidase activity"/>
    <property type="evidence" value="ECO:0007669"/>
    <property type="project" value="UniProtKB-KW"/>
</dbReference>
<dbReference type="InterPro" id="IPR039417">
    <property type="entry name" value="Peptidase_C1A_papain-like"/>
</dbReference>
<feature type="signal peptide" evidence="6">
    <location>
        <begin position="1"/>
        <end position="24"/>
    </location>
</feature>
<dbReference type="SMART" id="SM00848">
    <property type="entry name" value="Inhibitor_I29"/>
    <property type="match status" value="1"/>
</dbReference>
<feature type="domain" description="Peptidase C1A papain C-terminal" evidence="7">
    <location>
        <begin position="119"/>
        <end position="329"/>
    </location>
</feature>
<dbReference type="PRINTS" id="PR00705">
    <property type="entry name" value="PAPAIN"/>
</dbReference>
<keyword evidence="5" id="KW-1015">Disulfide bond</keyword>
<dbReference type="GO" id="GO:0006508">
    <property type="term" value="P:proteolysis"/>
    <property type="evidence" value="ECO:0007669"/>
    <property type="project" value="UniProtKB-KW"/>
</dbReference>
<organism evidence="9">
    <name type="scientific">Acanthamoeba castellanii</name>
    <name type="common">Amoeba</name>
    <dbReference type="NCBI Taxonomy" id="5755"/>
    <lineage>
        <taxon>Eukaryota</taxon>
        <taxon>Amoebozoa</taxon>
        <taxon>Discosea</taxon>
        <taxon>Longamoebia</taxon>
        <taxon>Centramoebida</taxon>
        <taxon>Acanthamoebidae</taxon>
        <taxon>Acanthamoeba</taxon>
    </lineage>
</organism>
<dbReference type="InterPro" id="IPR013128">
    <property type="entry name" value="Peptidase_C1A"/>
</dbReference>
<dbReference type="InterPro" id="IPR000668">
    <property type="entry name" value="Peptidase_C1A_C"/>
</dbReference>
<keyword evidence="2" id="KW-0645">Protease</keyword>
<evidence type="ECO:0000256" key="6">
    <source>
        <dbReference type="SAM" id="SignalP"/>
    </source>
</evidence>
<dbReference type="InterPro" id="IPR025661">
    <property type="entry name" value="Pept_asp_AS"/>
</dbReference>
<reference evidence="9" key="1">
    <citation type="submission" date="2019-03" db="EMBL/GenBank/DDBJ databases">
        <title>Characteristics of Acanthamoeba castellanii cysteine proteases.</title>
        <authorList>
            <person name="Wu D."/>
            <person name="Cheng X.J."/>
            <person name="Feng M."/>
        </authorList>
    </citation>
    <scope>NUCLEOTIDE SEQUENCE</scope>
    <source>
        <strain evidence="9">ATCC 30011</strain>
    </source>
</reference>
<dbReference type="Pfam" id="PF08246">
    <property type="entry name" value="Inhibitor_I29"/>
    <property type="match status" value="1"/>
</dbReference>
<keyword evidence="4" id="KW-0865">Zymogen</keyword>
<dbReference type="SMART" id="SM00645">
    <property type="entry name" value="Pept_C1"/>
    <property type="match status" value="1"/>
</dbReference>
<evidence type="ECO:0000259" key="7">
    <source>
        <dbReference type="SMART" id="SM00645"/>
    </source>
</evidence>
<dbReference type="CDD" id="cd02248">
    <property type="entry name" value="Peptidase_C1A"/>
    <property type="match status" value="1"/>
</dbReference>
<feature type="chain" id="PRO_5023887326" evidence="6">
    <location>
        <begin position="25"/>
        <end position="331"/>
    </location>
</feature>
<dbReference type="FunFam" id="3.90.70.10:FF:000039">
    <property type="entry name" value="Cysteine proteinase 2, putative"/>
    <property type="match status" value="1"/>
</dbReference>
<keyword evidence="3" id="KW-0378">Hydrolase</keyword>
<sequence length="331" mass="37113">MLHPTTALLLALSVAVFLVASAAADKDDDHEPIRRKFLDWMTTHNKSYVNPELAHRWNVWRENYRFIEEHNRQNRTYSLGMNQFGDLTFDDYKALYTVTMPPFNASNYDVHNATSSGLARRNVDWRNQNCVQRVKNQGSCESNYAFAAIGALETAYCLKHDGYLADMSEQHLVDCGGRGCSGGWMHDMFDYLQRSGGTTFQSEYPYTGRVGQCQAQSKRKVAQVTSHKMIQRGNENDLMHALSPVGTIAIAYNAGTQAHAYYRSGVLDVPSCGNTPTHAVLLVGYGNEGGKDYWLLKNSWGTSWGEAGYFKLVRGKNMCGIADWASYPVVV</sequence>
<evidence type="ECO:0000256" key="3">
    <source>
        <dbReference type="ARBA" id="ARBA00022807"/>
    </source>
</evidence>
<dbReference type="InterPro" id="IPR013201">
    <property type="entry name" value="Prot_inhib_I29"/>
</dbReference>
<evidence type="ECO:0000256" key="5">
    <source>
        <dbReference type="ARBA" id="ARBA00023157"/>
    </source>
</evidence>
<accession>A0A5H2WX31</accession>
<evidence type="ECO:0000256" key="2">
    <source>
        <dbReference type="ARBA" id="ARBA00022670"/>
    </source>
</evidence>
<name>A0A5H2WX31_ACACA</name>
<keyword evidence="3" id="KW-0788">Thiol protease</keyword>
<dbReference type="PROSITE" id="PS00640">
    <property type="entry name" value="THIOL_PROTEASE_ASN"/>
    <property type="match status" value="1"/>
</dbReference>
<keyword evidence="6" id="KW-0732">Signal</keyword>
<evidence type="ECO:0000259" key="8">
    <source>
        <dbReference type="SMART" id="SM00848"/>
    </source>
</evidence>
<protein>
    <submittedName>
        <fullName evidence="9">Cathepsin L 2</fullName>
    </submittedName>
</protein>
<comment type="similarity">
    <text evidence="1">Belongs to the peptidase C1 family.</text>
</comment>
<dbReference type="EMBL" id="LC472810">
    <property type="protein sequence ID" value="BBJ29172.1"/>
    <property type="molecule type" value="mRNA"/>
</dbReference>
<dbReference type="SUPFAM" id="SSF54001">
    <property type="entry name" value="Cysteine proteinases"/>
    <property type="match status" value="1"/>
</dbReference>
<evidence type="ECO:0000256" key="1">
    <source>
        <dbReference type="ARBA" id="ARBA00008455"/>
    </source>
</evidence>